<organism evidence="1 2">
    <name type="scientific">Nannocystis pusilla</name>
    <dbReference type="NCBI Taxonomy" id="889268"/>
    <lineage>
        <taxon>Bacteria</taxon>
        <taxon>Pseudomonadati</taxon>
        <taxon>Myxococcota</taxon>
        <taxon>Polyangia</taxon>
        <taxon>Nannocystales</taxon>
        <taxon>Nannocystaceae</taxon>
        <taxon>Nannocystis</taxon>
    </lineage>
</organism>
<dbReference type="RefSeq" id="WP_267775831.1">
    <property type="nucleotide sequence ID" value="NZ_JAPNKE010000002.1"/>
</dbReference>
<proteinExistence type="predicted"/>
<dbReference type="AlphaFoldDB" id="A0A9X3F063"/>
<dbReference type="EMBL" id="JAPNKE010000002">
    <property type="protein sequence ID" value="MCY1012414.1"/>
    <property type="molecule type" value="Genomic_DNA"/>
</dbReference>
<keyword evidence="2" id="KW-1185">Reference proteome</keyword>
<protein>
    <submittedName>
        <fullName evidence="1">Uncharacterized protein</fullName>
    </submittedName>
</protein>
<gene>
    <name evidence="1" type="ORF">OV079_44145</name>
</gene>
<dbReference type="Proteomes" id="UP001150924">
    <property type="component" value="Unassembled WGS sequence"/>
</dbReference>
<sequence length="89" mass="10179">MYVARCGERVFTGMRLDGCFRKPHRCAFAVDRVEALRIAGTTPDADEMELIWDPESEEFLWVVARDGRMLRDGSVMISAHVPARTPPRR</sequence>
<accession>A0A9X3F063</accession>
<evidence type="ECO:0000313" key="2">
    <source>
        <dbReference type="Proteomes" id="UP001150924"/>
    </source>
</evidence>
<evidence type="ECO:0000313" key="1">
    <source>
        <dbReference type="EMBL" id="MCY1012414.1"/>
    </source>
</evidence>
<reference evidence="1" key="1">
    <citation type="submission" date="2022-11" db="EMBL/GenBank/DDBJ databases">
        <title>Minimal conservation of predation-associated metabolite biosynthetic gene clusters underscores biosynthetic potential of Myxococcota including descriptions for ten novel species: Archangium lansinium sp. nov., Myxococcus landrumus sp. nov., Nannocystis bai.</title>
        <authorList>
            <person name="Ahearne A."/>
            <person name="Stevens C."/>
            <person name="Phillips K."/>
        </authorList>
    </citation>
    <scope>NUCLEOTIDE SEQUENCE</scope>
    <source>
        <strain evidence="1">Na p29</strain>
    </source>
</reference>
<name>A0A9X3F063_9BACT</name>
<comment type="caution">
    <text evidence="1">The sequence shown here is derived from an EMBL/GenBank/DDBJ whole genome shotgun (WGS) entry which is preliminary data.</text>
</comment>